<comment type="caution">
    <text evidence="1">The sequence shown here is derived from an EMBL/GenBank/DDBJ whole genome shotgun (WGS) entry which is preliminary data.</text>
</comment>
<proteinExistence type="predicted"/>
<evidence type="ECO:0000313" key="1">
    <source>
        <dbReference type="EMBL" id="GCB83094.1"/>
    </source>
</evidence>
<sequence length="61" mass="7157">KCFELEKNDKVQNVTESMQMPTIEYKDILIKDYSKYLHIQIIDNMNGAAHQHHINPGNIPF</sequence>
<feature type="non-terminal residue" evidence="1">
    <location>
        <position position="1"/>
    </location>
</feature>
<protein>
    <submittedName>
        <fullName evidence="1">Uncharacterized protein</fullName>
    </submittedName>
</protein>
<organism evidence="1 2">
    <name type="scientific">Scyliorhinus torazame</name>
    <name type="common">Cloudy catshark</name>
    <name type="synonym">Catulus torazame</name>
    <dbReference type="NCBI Taxonomy" id="75743"/>
    <lineage>
        <taxon>Eukaryota</taxon>
        <taxon>Metazoa</taxon>
        <taxon>Chordata</taxon>
        <taxon>Craniata</taxon>
        <taxon>Vertebrata</taxon>
        <taxon>Chondrichthyes</taxon>
        <taxon>Elasmobranchii</taxon>
        <taxon>Galeomorphii</taxon>
        <taxon>Galeoidea</taxon>
        <taxon>Carcharhiniformes</taxon>
        <taxon>Scyliorhinidae</taxon>
        <taxon>Scyliorhinus</taxon>
    </lineage>
</organism>
<reference evidence="1 2" key="1">
    <citation type="journal article" date="2018" name="Nat. Ecol. Evol.">
        <title>Shark genomes provide insights into elasmobranch evolution and the origin of vertebrates.</title>
        <authorList>
            <person name="Hara Y"/>
            <person name="Yamaguchi K"/>
            <person name="Onimaru K"/>
            <person name="Kadota M"/>
            <person name="Koyanagi M"/>
            <person name="Keeley SD"/>
            <person name="Tatsumi K"/>
            <person name="Tanaka K"/>
            <person name="Motone F"/>
            <person name="Kageyama Y"/>
            <person name="Nozu R"/>
            <person name="Adachi N"/>
            <person name="Nishimura O"/>
            <person name="Nakagawa R"/>
            <person name="Tanegashima C"/>
            <person name="Kiyatake I"/>
            <person name="Matsumoto R"/>
            <person name="Murakumo K"/>
            <person name="Nishida K"/>
            <person name="Terakita A"/>
            <person name="Kuratani S"/>
            <person name="Sato K"/>
            <person name="Hyodo S Kuraku.S."/>
        </authorList>
    </citation>
    <scope>NUCLEOTIDE SEQUENCE [LARGE SCALE GENOMIC DNA]</scope>
</reference>
<dbReference type="Proteomes" id="UP000288216">
    <property type="component" value="Unassembled WGS sequence"/>
</dbReference>
<gene>
    <name evidence="1" type="ORF">scyTo_0024044</name>
</gene>
<dbReference type="EMBL" id="BFAA01038116">
    <property type="protein sequence ID" value="GCB83094.1"/>
    <property type="molecule type" value="Genomic_DNA"/>
</dbReference>
<name>A0A401QCI8_SCYTO</name>
<accession>A0A401QCI8</accession>
<evidence type="ECO:0000313" key="2">
    <source>
        <dbReference type="Proteomes" id="UP000288216"/>
    </source>
</evidence>
<keyword evidence="2" id="KW-1185">Reference proteome</keyword>
<dbReference type="AlphaFoldDB" id="A0A401QCI8"/>